<dbReference type="GO" id="GO:0016787">
    <property type="term" value="F:hydrolase activity"/>
    <property type="evidence" value="ECO:0007669"/>
    <property type="project" value="UniProtKB-KW"/>
</dbReference>
<dbReference type="PROSITE" id="PS51462">
    <property type="entry name" value="NUDIX"/>
    <property type="match status" value="1"/>
</dbReference>
<evidence type="ECO:0000313" key="3">
    <source>
        <dbReference type="EMBL" id="SVA54292.1"/>
    </source>
</evidence>
<feature type="domain" description="Nudix hydrolase" evidence="2">
    <location>
        <begin position="1"/>
        <end position="107"/>
    </location>
</feature>
<protein>
    <recommendedName>
        <fullName evidence="2">Nudix hydrolase domain-containing protein</fullName>
    </recommendedName>
</protein>
<dbReference type="Gene3D" id="3.90.79.10">
    <property type="entry name" value="Nucleoside Triphosphate Pyrophosphohydrolase"/>
    <property type="match status" value="1"/>
</dbReference>
<organism evidence="3">
    <name type="scientific">marine metagenome</name>
    <dbReference type="NCBI Taxonomy" id="408172"/>
    <lineage>
        <taxon>unclassified sequences</taxon>
        <taxon>metagenomes</taxon>
        <taxon>ecological metagenomes</taxon>
    </lineage>
</organism>
<dbReference type="InterPro" id="IPR015797">
    <property type="entry name" value="NUDIX_hydrolase-like_dom_sf"/>
</dbReference>
<sequence>MRSKNVSHPGTWAFWGGKAEKDEQPLETLERELEEEMGKLPTSHKIYPLHIFESENGFDYKTFVIACYDEFVPILNRESSGYCWVDIGNWPKPLHSGAKLVFYDKSAIKKIQTIATNAQKIAA</sequence>
<dbReference type="SUPFAM" id="SSF55811">
    <property type="entry name" value="Nudix"/>
    <property type="match status" value="1"/>
</dbReference>
<gene>
    <name evidence="3" type="ORF">METZ01_LOCUS107146</name>
</gene>
<dbReference type="AlphaFoldDB" id="A0A381WPG0"/>
<dbReference type="EMBL" id="UINC01012431">
    <property type="protein sequence ID" value="SVA54292.1"/>
    <property type="molecule type" value="Genomic_DNA"/>
</dbReference>
<accession>A0A381WPG0</accession>
<evidence type="ECO:0000259" key="2">
    <source>
        <dbReference type="PROSITE" id="PS51462"/>
    </source>
</evidence>
<dbReference type="Pfam" id="PF00293">
    <property type="entry name" value="NUDIX"/>
    <property type="match status" value="1"/>
</dbReference>
<evidence type="ECO:0000256" key="1">
    <source>
        <dbReference type="ARBA" id="ARBA00022801"/>
    </source>
</evidence>
<proteinExistence type="predicted"/>
<name>A0A381WPG0_9ZZZZ</name>
<dbReference type="InterPro" id="IPR000086">
    <property type="entry name" value="NUDIX_hydrolase_dom"/>
</dbReference>
<reference evidence="3" key="1">
    <citation type="submission" date="2018-05" db="EMBL/GenBank/DDBJ databases">
        <authorList>
            <person name="Lanie J.A."/>
            <person name="Ng W.-L."/>
            <person name="Kazmierczak K.M."/>
            <person name="Andrzejewski T.M."/>
            <person name="Davidsen T.M."/>
            <person name="Wayne K.J."/>
            <person name="Tettelin H."/>
            <person name="Glass J.I."/>
            <person name="Rusch D."/>
            <person name="Podicherti R."/>
            <person name="Tsui H.-C.T."/>
            <person name="Winkler M.E."/>
        </authorList>
    </citation>
    <scope>NUCLEOTIDE SEQUENCE</scope>
</reference>
<keyword evidence="1" id="KW-0378">Hydrolase</keyword>
<dbReference type="PROSITE" id="PS00893">
    <property type="entry name" value="NUDIX_BOX"/>
    <property type="match status" value="1"/>
</dbReference>
<dbReference type="InterPro" id="IPR020084">
    <property type="entry name" value="NUDIX_hydrolase_CS"/>
</dbReference>